<protein>
    <submittedName>
        <fullName evidence="3">Phosphodiester glycosidase family protein</fullName>
    </submittedName>
</protein>
<feature type="chain" id="PRO_5046756443" evidence="1">
    <location>
        <begin position="26"/>
        <end position="240"/>
    </location>
</feature>
<name>A0ABW8YTK4_9FLAO</name>
<evidence type="ECO:0000256" key="1">
    <source>
        <dbReference type="SAM" id="SignalP"/>
    </source>
</evidence>
<keyword evidence="1" id="KW-0732">Signal</keyword>
<gene>
    <name evidence="3" type="ORF">ABS766_04390</name>
</gene>
<evidence type="ECO:0000313" key="4">
    <source>
        <dbReference type="Proteomes" id="UP001629156"/>
    </source>
</evidence>
<organism evidence="3 4">
    <name type="scientific">Flavobacterium rhizosphaerae</name>
    <dbReference type="NCBI Taxonomy" id="3163298"/>
    <lineage>
        <taxon>Bacteria</taxon>
        <taxon>Pseudomonadati</taxon>
        <taxon>Bacteroidota</taxon>
        <taxon>Flavobacteriia</taxon>
        <taxon>Flavobacteriales</taxon>
        <taxon>Flavobacteriaceae</taxon>
        <taxon>Flavobacterium</taxon>
    </lineage>
</organism>
<dbReference type="RefSeq" id="WP_408083908.1">
    <property type="nucleotide sequence ID" value="NZ_JBELPZ010000003.1"/>
</dbReference>
<comment type="caution">
    <text evidence="3">The sequence shown here is derived from an EMBL/GenBank/DDBJ whole genome shotgun (WGS) entry which is preliminary data.</text>
</comment>
<evidence type="ECO:0000313" key="3">
    <source>
        <dbReference type="EMBL" id="MFL9843651.1"/>
    </source>
</evidence>
<accession>A0ABW8YTK4</accession>
<evidence type="ECO:0000259" key="2">
    <source>
        <dbReference type="Pfam" id="PF09992"/>
    </source>
</evidence>
<sequence length="240" mass="26200">MKKGVLLIAAVSAIVLLLAFTPSFNSSDSNFITYTANPSTENIVLYYKDGNGKRIGSLGNLKKHTEAKGKKLQFAMNGGMFQEDFSPVGCYIEDGQLINKVNTRNASGNFYLKPNGVFYVTKDNKAAVCQTEDFKPSPSIQYATQSGPMLVIDGKIHSAFKDGSTFVNIRNGVGILPNGQVLFAMSKAKVNLYDFAMYFKNKGCKNALYLDGFVSRAYAPTENWPQTDGNFGVMIGVTSK</sequence>
<dbReference type="GO" id="GO:0016798">
    <property type="term" value="F:hydrolase activity, acting on glycosyl bonds"/>
    <property type="evidence" value="ECO:0007669"/>
    <property type="project" value="UniProtKB-KW"/>
</dbReference>
<dbReference type="Proteomes" id="UP001629156">
    <property type="component" value="Unassembled WGS sequence"/>
</dbReference>
<keyword evidence="3" id="KW-0326">Glycosidase</keyword>
<dbReference type="PANTHER" id="PTHR40446">
    <property type="entry name" value="N-ACETYLGLUCOSAMINE-1-PHOSPHODIESTER ALPHA-N-ACETYLGLUCOSAMINIDASE"/>
    <property type="match status" value="1"/>
</dbReference>
<dbReference type="EMBL" id="JBELPZ010000003">
    <property type="protein sequence ID" value="MFL9843651.1"/>
    <property type="molecule type" value="Genomic_DNA"/>
</dbReference>
<keyword evidence="3" id="KW-0378">Hydrolase</keyword>
<proteinExistence type="predicted"/>
<reference evidence="3 4" key="1">
    <citation type="submission" date="2024-06" db="EMBL/GenBank/DDBJ databases">
        <authorList>
            <person name="Kaempfer P."/>
            <person name="Viver T."/>
        </authorList>
    </citation>
    <scope>NUCLEOTIDE SEQUENCE [LARGE SCALE GENOMIC DNA]</scope>
    <source>
        <strain evidence="3 4">ST-119</strain>
    </source>
</reference>
<dbReference type="PANTHER" id="PTHR40446:SF2">
    <property type="entry name" value="N-ACETYLGLUCOSAMINE-1-PHOSPHODIESTER ALPHA-N-ACETYLGLUCOSAMINIDASE"/>
    <property type="match status" value="1"/>
</dbReference>
<feature type="domain" description="Phosphodiester glycosidase" evidence="2">
    <location>
        <begin position="71"/>
        <end position="237"/>
    </location>
</feature>
<dbReference type="InterPro" id="IPR018711">
    <property type="entry name" value="NAGPA"/>
</dbReference>
<feature type="signal peptide" evidence="1">
    <location>
        <begin position="1"/>
        <end position="25"/>
    </location>
</feature>
<keyword evidence="4" id="KW-1185">Reference proteome</keyword>
<dbReference type="Pfam" id="PF09992">
    <property type="entry name" value="NAGPA"/>
    <property type="match status" value="1"/>
</dbReference>